<keyword evidence="2 6" id="KW-0812">Transmembrane</keyword>
<dbReference type="PANTHER" id="PTHR47685:SF1">
    <property type="entry name" value="MAGNESIUM TRANSPORT PROTEIN CORA"/>
    <property type="match status" value="1"/>
</dbReference>
<proteinExistence type="predicted"/>
<feature type="region of interest" description="Disordered" evidence="5">
    <location>
        <begin position="219"/>
        <end position="239"/>
    </location>
</feature>
<keyword evidence="8" id="KW-1185">Reference proteome</keyword>
<feature type="compositionally biased region" description="Basic and acidic residues" evidence="5">
    <location>
        <begin position="107"/>
        <end position="121"/>
    </location>
</feature>
<dbReference type="Proteomes" id="UP000016800">
    <property type="component" value="Chromosome IX"/>
</dbReference>
<keyword evidence="3 6" id="KW-1133">Transmembrane helix</keyword>
<gene>
    <name evidence="7" type="ORF">FFUJ_09186</name>
</gene>
<keyword evidence="4 6" id="KW-0472">Membrane</keyword>
<evidence type="ECO:0000256" key="1">
    <source>
        <dbReference type="ARBA" id="ARBA00004141"/>
    </source>
</evidence>
<dbReference type="AlphaFoldDB" id="S0ENA4"/>
<feature type="transmembrane region" description="Helical" evidence="6">
    <location>
        <begin position="514"/>
        <end position="535"/>
    </location>
</feature>
<evidence type="ECO:0000256" key="5">
    <source>
        <dbReference type="SAM" id="MobiDB-lite"/>
    </source>
</evidence>
<dbReference type="Gene3D" id="1.20.58.340">
    <property type="entry name" value="Magnesium transport protein CorA, transmembrane region"/>
    <property type="match status" value="1"/>
</dbReference>
<organism evidence="7 8">
    <name type="scientific">Gibberella fujikuroi (strain CBS 195.34 / IMI 58289 / NRRL A-6831)</name>
    <name type="common">Bakanae and foot rot disease fungus</name>
    <name type="synonym">Fusarium fujikuroi</name>
    <dbReference type="NCBI Taxonomy" id="1279085"/>
    <lineage>
        <taxon>Eukaryota</taxon>
        <taxon>Fungi</taxon>
        <taxon>Dikarya</taxon>
        <taxon>Ascomycota</taxon>
        <taxon>Pezizomycotina</taxon>
        <taxon>Sordariomycetes</taxon>
        <taxon>Hypocreomycetidae</taxon>
        <taxon>Hypocreales</taxon>
        <taxon>Nectriaceae</taxon>
        <taxon>Fusarium</taxon>
        <taxon>Fusarium fujikuroi species complex</taxon>
    </lineage>
</organism>
<feature type="region of interest" description="Disordered" evidence="5">
    <location>
        <begin position="103"/>
        <end position="132"/>
    </location>
</feature>
<protein>
    <submittedName>
        <fullName evidence="7">Uncharacterized protein</fullName>
    </submittedName>
</protein>
<name>S0ENA4_GIBF5</name>
<dbReference type="SUPFAM" id="SSF144083">
    <property type="entry name" value="Magnesium transport protein CorA, transmembrane region"/>
    <property type="match status" value="1"/>
</dbReference>
<dbReference type="EMBL" id="HF679031">
    <property type="protein sequence ID" value="CCT73978.1"/>
    <property type="molecule type" value="Genomic_DNA"/>
</dbReference>
<evidence type="ECO:0000256" key="6">
    <source>
        <dbReference type="SAM" id="Phobius"/>
    </source>
</evidence>
<dbReference type="GO" id="GO:0016020">
    <property type="term" value="C:membrane"/>
    <property type="evidence" value="ECO:0007669"/>
    <property type="project" value="UniProtKB-SubCell"/>
</dbReference>
<evidence type="ECO:0000256" key="4">
    <source>
        <dbReference type="ARBA" id="ARBA00023136"/>
    </source>
</evidence>
<feature type="region of interest" description="Disordered" evidence="5">
    <location>
        <begin position="165"/>
        <end position="195"/>
    </location>
</feature>
<evidence type="ECO:0000256" key="3">
    <source>
        <dbReference type="ARBA" id="ARBA00022989"/>
    </source>
</evidence>
<reference evidence="8" key="1">
    <citation type="journal article" date="2013" name="PLoS Pathog.">
        <title>Deciphering the cryptic genome: genome-wide analyses of the rice pathogen Fusarium fujikuroi reveal complex regulation of secondary metabolism and novel metabolites.</title>
        <authorList>
            <person name="Wiemann P."/>
            <person name="Sieber C.M."/>
            <person name="von Bargen K.W."/>
            <person name="Studt L."/>
            <person name="Niehaus E.M."/>
            <person name="Espino J.J."/>
            <person name="Huss K."/>
            <person name="Michielse C.B."/>
            <person name="Albermann S."/>
            <person name="Wagner D."/>
            <person name="Bergner S.V."/>
            <person name="Connolly L.R."/>
            <person name="Fischer A."/>
            <person name="Reuter G."/>
            <person name="Kleigrewe K."/>
            <person name="Bald T."/>
            <person name="Wingfield B.D."/>
            <person name="Ophir R."/>
            <person name="Freeman S."/>
            <person name="Hippler M."/>
            <person name="Smith K.M."/>
            <person name="Brown D.W."/>
            <person name="Proctor R.H."/>
            <person name="Munsterkotter M."/>
            <person name="Freitag M."/>
            <person name="Humpf H.U."/>
            <person name="Guldener U."/>
            <person name="Tudzynski B."/>
        </authorList>
    </citation>
    <scope>NUCLEOTIDE SEQUENCE [LARGE SCALE GENOMIC DNA]</scope>
    <source>
        <strain evidence="8">CBS 195.34 / IMI 58289 / NRRL A-6831</strain>
    </source>
</reference>
<dbReference type="Pfam" id="PF01544">
    <property type="entry name" value="CorA"/>
    <property type="match status" value="1"/>
</dbReference>
<dbReference type="InterPro" id="IPR050829">
    <property type="entry name" value="CorA_MIT"/>
</dbReference>
<evidence type="ECO:0000313" key="7">
    <source>
        <dbReference type="EMBL" id="CCT73978.1"/>
    </source>
</evidence>
<dbReference type="InterPro" id="IPR045863">
    <property type="entry name" value="CorA_TM1_TM2"/>
</dbReference>
<dbReference type="GeneID" id="35402655"/>
<evidence type="ECO:0000313" key="8">
    <source>
        <dbReference type="Proteomes" id="UP000016800"/>
    </source>
</evidence>
<evidence type="ECO:0000256" key="2">
    <source>
        <dbReference type="ARBA" id="ARBA00022692"/>
    </source>
</evidence>
<dbReference type="InterPro" id="IPR002523">
    <property type="entry name" value="MgTranspt_CorA/ZnTranspt_ZntB"/>
</dbReference>
<dbReference type="PANTHER" id="PTHR47685">
    <property type="entry name" value="MAGNESIUM TRANSPORT PROTEIN CORA"/>
    <property type="match status" value="1"/>
</dbReference>
<dbReference type="GO" id="GO:0046873">
    <property type="term" value="F:metal ion transmembrane transporter activity"/>
    <property type="evidence" value="ECO:0007669"/>
    <property type="project" value="InterPro"/>
</dbReference>
<comment type="subcellular location">
    <subcellularLocation>
        <location evidence="1">Membrane</location>
        <topology evidence="1">Multi-pass membrane protein</topology>
    </subcellularLocation>
</comment>
<dbReference type="VEuPathDB" id="FungiDB:FFUJ_09186"/>
<accession>S0ENA4</accession>
<dbReference type="RefSeq" id="XP_023436056.1">
    <property type="nucleotide sequence ID" value="XM_023568940.1"/>
</dbReference>
<dbReference type="HOGENOM" id="CLU_399046_0_0_1"/>
<feature type="compositionally biased region" description="Polar residues" evidence="5">
    <location>
        <begin position="123"/>
        <end position="132"/>
    </location>
</feature>
<sequence>MAIVHSEYVTVHVLKQDGLQDPKHLSIEEFINGGLKEFRGKDEIKLCWLHIPVNHVAWAERCIQSWCDAMEGDSMEDLRLKQRPSLPEHASIPWHARHMEPSCSASKEARGVGEKNNEYESHAAQTSQVNDNPKQRPLLTLLVPYMNWETYGNFCSLHSSYQDSLGSTRTTESATRSRRQTGERTLAQSLSDDEKSLHPRRTLDQFYYPSLRDTASRDRDQTISKWTSDSSHGEDSRHDVTNDSRMIMVDQLWCWVLDHKTMLSCFPSGDLQYTSNGEFIDLYTGIQHKWFKHNNIWDAYSTVIKETFTCLFCQENKRFIDLVEIYRWVISEKAAKQTTFFQSFSSAREVGELSSEHLNGHQELALVLEIADIIDELNMMRHLIQKQREVLKSLIMALRKLNPTSDSNTDRTGLTLSIQSNTVAGRGQMNVLVNHHEGLTDLAESIKILAQGISGRSRDIVISTDDDVLTITAELSILKSDAEYNHKMLLDLLNLMQTAAALAEARSTTQQGRAIMLFTIVTIVFLPLSFFTSYFGQNIFEITGDENNPHAWDLWRYGSKHITYHSR</sequence>